<dbReference type="InterPro" id="IPR000008">
    <property type="entry name" value="C2_dom"/>
</dbReference>
<gene>
    <name evidence="4" type="ORF">ADEAN_000115100</name>
</gene>
<dbReference type="Proteomes" id="UP000515908">
    <property type="component" value="Chromosome 02"/>
</dbReference>
<sequence length="403" mass="45057">MNLENKKNKGELIVTAVPVISGTTTGVLQLKLSARDLKKMKTFGKSDPFFMIRRYLTNGAEQAVYTSEIIKKELNPSWRQTPLLDMEDLCGCDAGNRCLTIVCCSGEAKKVIGETDRLTADELCQCRPGKEMELRVRDGKKREVCQGTLIIQEARFTPTVSFLGHLQAGLEINIAFSIDFTGSNGDWRKPNSLHYHNPQRPNDYLQAMLAVSNVVQEYDTDRQFPAFGFGAVTPFTRGTSHFFPLNGNAQNAYCNGMQEVIDTYARLLPQLQFSGPTNFAPTIRNVCEGARHAPRVYTILLILTDGAITDMQDTIDAIVDADDAPLSIVIIGIGNANFSSMVRLDGDEEPLQHKDGRITRRDLVQFVPFNEFRARGPEQLAAEVLYEIPKQVEVWGRLNNIQY</sequence>
<dbReference type="InterPro" id="IPR036465">
    <property type="entry name" value="vWFA_dom_sf"/>
</dbReference>
<evidence type="ECO:0000313" key="4">
    <source>
        <dbReference type="EMBL" id="CAD2213708.1"/>
    </source>
</evidence>
<evidence type="ECO:0000313" key="5">
    <source>
        <dbReference type="Proteomes" id="UP000515908"/>
    </source>
</evidence>
<dbReference type="AlphaFoldDB" id="A0A7G2C1Q9"/>
<feature type="domain" description="VWFA" evidence="3">
    <location>
        <begin position="173"/>
        <end position="388"/>
    </location>
</feature>
<dbReference type="GO" id="GO:0005886">
    <property type="term" value="C:plasma membrane"/>
    <property type="evidence" value="ECO:0007669"/>
    <property type="project" value="TreeGrafter"/>
</dbReference>
<comment type="similarity">
    <text evidence="1">Belongs to the copine family.</text>
</comment>
<dbReference type="SUPFAM" id="SSF53300">
    <property type="entry name" value="vWA-like"/>
    <property type="match status" value="1"/>
</dbReference>
<evidence type="ECO:0000256" key="1">
    <source>
        <dbReference type="ARBA" id="ARBA00009048"/>
    </source>
</evidence>
<dbReference type="CDD" id="cd04047">
    <property type="entry name" value="C2B_Copine"/>
    <property type="match status" value="1"/>
</dbReference>
<protein>
    <submittedName>
        <fullName evidence="4">C2 domain/Copine, putative</fullName>
    </submittedName>
</protein>
<keyword evidence="2" id="KW-0677">Repeat</keyword>
<evidence type="ECO:0000256" key="2">
    <source>
        <dbReference type="ARBA" id="ARBA00022737"/>
    </source>
</evidence>
<dbReference type="InterPro" id="IPR037768">
    <property type="entry name" value="C2B_Copine"/>
</dbReference>
<reference evidence="4 5" key="1">
    <citation type="submission" date="2020-08" db="EMBL/GenBank/DDBJ databases">
        <authorList>
            <person name="Newling K."/>
            <person name="Davey J."/>
            <person name="Forrester S."/>
        </authorList>
    </citation>
    <scope>NUCLEOTIDE SEQUENCE [LARGE SCALE GENOMIC DNA]</scope>
    <source>
        <strain evidence="5">Crithidia deanei Carvalho (ATCC PRA-265)</strain>
    </source>
</reference>
<dbReference type="Pfam" id="PF07002">
    <property type="entry name" value="Copine"/>
    <property type="match status" value="1"/>
</dbReference>
<name>A0A7G2C1Q9_9TRYP</name>
<evidence type="ECO:0000259" key="3">
    <source>
        <dbReference type="PROSITE" id="PS50234"/>
    </source>
</evidence>
<keyword evidence="5" id="KW-1185">Reference proteome</keyword>
<dbReference type="GO" id="GO:0071277">
    <property type="term" value="P:cellular response to calcium ion"/>
    <property type="evidence" value="ECO:0007669"/>
    <property type="project" value="TreeGrafter"/>
</dbReference>
<dbReference type="PANTHER" id="PTHR10857:SF106">
    <property type="entry name" value="C2 DOMAIN-CONTAINING PROTEIN"/>
    <property type="match status" value="1"/>
</dbReference>
<dbReference type="InterPro" id="IPR010734">
    <property type="entry name" value="Copine_C"/>
</dbReference>
<dbReference type="Gene3D" id="3.40.50.410">
    <property type="entry name" value="von Willebrand factor, type A domain"/>
    <property type="match status" value="1"/>
</dbReference>
<dbReference type="InterPro" id="IPR002035">
    <property type="entry name" value="VWF_A"/>
</dbReference>
<accession>A0A7G2C1Q9</accession>
<dbReference type="Pfam" id="PF00168">
    <property type="entry name" value="C2"/>
    <property type="match status" value="1"/>
</dbReference>
<organism evidence="4 5">
    <name type="scientific">Angomonas deanei</name>
    <dbReference type="NCBI Taxonomy" id="59799"/>
    <lineage>
        <taxon>Eukaryota</taxon>
        <taxon>Discoba</taxon>
        <taxon>Euglenozoa</taxon>
        <taxon>Kinetoplastea</taxon>
        <taxon>Metakinetoplastina</taxon>
        <taxon>Trypanosomatida</taxon>
        <taxon>Trypanosomatidae</taxon>
        <taxon>Strigomonadinae</taxon>
        <taxon>Angomonas</taxon>
    </lineage>
</organism>
<dbReference type="EMBL" id="LR877146">
    <property type="protein sequence ID" value="CAD2213708.1"/>
    <property type="molecule type" value="Genomic_DNA"/>
</dbReference>
<dbReference type="SMART" id="SM00327">
    <property type="entry name" value="VWA"/>
    <property type="match status" value="1"/>
</dbReference>
<dbReference type="InterPro" id="IPR035892">
    <property type="entry name" value="C2_domain_sf"/>
</dbReference>
<proteinExistence type="inferred from homology"/>
<dbReference type="SUPFAM" id="SSF49562">
    <property type="entry name" value="C2 domain (Calcium/lipid-binding domain, CaLB)"/>
    <property type="match status" value="1"/>
</dbReference>
<dbReference type="PROSITE" id="PS50234">
    <property type="entry name" value="VWFA"/>
    <property type="match status" value="1"/>
</dbReference>
<dbReference type="PANTHER" id="PTHR10857">
    <property type="entry name" value="COPINE"/>
    <property type="match status" value="1"/>
</dbReference>
<dbReference type="VEuPathDB" id="TriTrypDB:ADEAN_000115100"/>
<dbReference type="GO" id="GO:0005544">
    <property type="term" value="F:calcium-dependent phospholipid binding"/>
    <property type="evidence" value="ECO:0007669"/>
    <property type="project" value="InterPro"/>
</dbReference>
<dbReference type="InterPro" id="IPR045052">
    <property type="entry name" value="Copine"/>
</dbReference>
<dbReference type="Gene3D" id="2.60.40.150">
    <property type="entry name" value="C2 domain"/>
    <property type="match status" value="1"/>
</dbReference>